<dbReference type="InterPro" id="IPR019775">
    <property type="entry name" value="WD40_repeat_CS"/>
</dbReference>
<keyword evidence="3" id="KW-0507">mRNA processing</keyword>
<sequence>MNVVANYESDSSSNEAVQNELAVKKVRIDAAPAVNTEDLSEYRYLPGVTTKEIMHNVPYQDLARPLAGPSNPFNSTEIVNKNILTGFVEEHAISDFTFSTMERTYMNYGYTVNPDSQDQLIGSAKNIAEYGGATIHDIKKNDVKRKRKPKGDPSVVGGYKGPWAGFEDEGEERGLSGPTEEEKAALEAALASTPAVVVKAVEAVADPGKEKTVFHGKSEFDYLGRTYMHAPTDVGVNLNGDAGSQECFIPKTLIHTWTGHTKGVNMIRFLPKTAHLILSASMDTKVKLWDVYNDRKCLRTFMGHSKAVKAIDFSNDGRKFLTCSYDKWIKLWDTETGQCIRSFTTRRIPYCIKFNPAAEQQNIFLTGCADKKVYQFDSNSGKVVQEYDQHLGAVNTITFVDDNRRFVTTSDDKTLRAWEYGIPVVIKYIAEPDMHSMPAVTLDPSKKFIACQSLDNQILIYSAKDRFKLQRKKVFKGHLIAGYACQPGFSADGRFLMSGDSEGKVWFWDWKSCKVFKKFKAHENVGRTNPISLRLRGLINWGSNVRHPLLSAYVKHVFQGHLVATPGIRASTLGLWVNVTVFSEDAEKLLNHPKLAPGEGLSFSSVNIVDALGRSEKRIAEFTGDKSKNPFMQNLVANVDKVDLVKERTSASYKGVSPLIARASSEGVLDALHIYRDVPIHLQINVIKNPVLNADILARYIANQLSLNKQLPRIYKSILSKLSA</sequence>
<evidence type="ECO:0000256" key="7">
    <source>
        <dbReference type="ARBA" id="ARBA00023242"/>
    </source>
</evidence>
<protein>
    <recommendedName>
        <fullName evidence="8">Pre-mRNA-processing factor 17</fullName>
    </recommendedName>
</protein>
<dbReference type="PROSITE" id="PS00678">
    <property type="entry name" value="WD_REPEATS_1"/>
    <property type="match status" value="1"/>
</dbReference>
<evidence type="ECO:0000256" key="4">
    <source>
        <dbReference type="ARBA" id="ARBA00022728"/>
    </source>
</evidence>
<dbReference type="PROSITE" id="PS50082">
    <property type="entry name" value="WD_REPEATS_2"/>
    <property type="match status" value="3"/>
</dbReference>
<keyword evidence="4" id="KW-0747">Spliceosome</keyword>
<dbReference type="EMBL" id="QEAP01000054">
    <property type="protein sequence ID" value="TPX76193.1"/>
    <property type="molecule type" value="Genomic_DNA"/>
</dbReference>
<evidence type="ECO:0000313" key="11">
    <source>
        <dbReference type="EMBL" id="TPX76193.1"/>
    </source>
</evidence>
<dbReference type="OrthoDB" id="10257301at2759"/>
<dbReference type="FunFam" id="2.130.10.10:FF:000034">
    <property type="entry name" value="Pre-mRNA-processing factor 17, putative"/>
    <property type="match status" value="1"/>
</dbReference>
<evidence type="ECO:0000256" key="2">
    <source>
        <dbReference type="ARBA" id="ARBA00022574"/>
    </source>
</evidence>
<evidence type="ECO:0000256" key="6">
    <source>
        <dbReference type="ARBA" id="ARBA00023187"/>
    </source>
</evidence>
<organism evidence="11 12">
    <name type="scientific">Chytriomyces confervae</name>
    <dbReference type="NCBI Taxonomy" id="246404"/>
    <lineage>
        <taxon>Eukaryota</taxon>
        <taxon>Fungi</taxon>
        <taxon>Fungi incertae sedis</taxon>
        <taxon>Chytridiomycota</taxon>
        <taxon>Chytridiomycota incertae sedis</taxon>
        <taxon>Chytridiomycetes</taxon>
        <taxon>Chytridiales</taxon>
        <taxon>Chytriomycetaceae</taxon>
        <taxon>Chytriomyces</taxon>
    </lineage>
</organism>
<keyword evidence="12" id="KW-1185">Reference proteome</keyword>
<accession>A0A507FIS0</accession>
<feature type="region of interest" description="Disordered" evidence="10">
    <location>
        <begin position="143"/>
        <end position="180"/>
    </location>
</feature>
<feature type="repeat" description="WD" evidence="9">
    <location>
        <begin position="257"/>
        <end position="291"/>
    </location>
</feature>
<comment type="caution">
    <text evidence="11">The sequence shown here is derived from an EMBL/GenBank/DDBJ whole genome shotgun (WGS) entry which is preliminary data.</text>
</comment>
<dbReference type="Gene3D" id="2.130.10.10">
    <property type="entry name" value="YVTN repeat-like/Quinoprotein amine dehydrogenase"/>
    <property type="match status" value="1"/>
</dbReference>
<dbReference type="Proteomes" id="UP000320333">
    <property type="component" value="Unassembled WGS sequence"/>
</dbReference>
<dbReference type="PANTHER" id="PTHR43979:SF1">
    <property type="entry name" value="PRE-MRNA-PROCESSING FACTOR 17"/>
    <property type="match status" value="1"/>
</dbReference>
<comment type="subcellular location">
    <subcellularLocation>
        <location evidence="1">Nucleus</location>
    </subcellularLocation>
</comment>
<dbReference type="CDD" id="cd00200">
    <property type="entry name" value="WD40"/>
    <property type="match status" value="1"/>
</dbReference>
<evidence type="ECO:0000313" key="12">
    <source>
        <dbReference type="Proteomes" id="UP000320333"/>
    </source>
</evidence>
<dbReference type="PANTHER" id="PTHR43979">
    <property type="entry name" value="PRE-MRNA-PROCESSING FACTOR 17"/>
    <property type="match status" value="1"/>
</dbReference>
<dbReference type="STRING" id="246404.A0A507FIS0"/>
<keyword evidence="6" id="KW-0508">mRNA splicing</keyword>
<keyword evidence="5" id="KW-0677">Repeat</keyword>
<evidence type="ECO:0000256" key="8">
    <source>
        <dbReference type="ARBA" id="ARBA00068146"/>
    </source>
</evidence>
<dbReference type="AlphaFoldDB" id="A0A507FIS0"/>
<evidence type="ECO:0000256" key="3">
    <source>
        <dbReference type="ARBA" id="ARBA00022664"/>
    </source>
</evidence>
<dbReference type="GO" id="GO:0071013">
    <property type="term" value="C:catalytic step 2 spliceosome"/>
    <property type="evidence" value="ECO:0007669"/>
    <property type="project" value="InterPro"/>
</dbReference>
<feature type="repeat" description="WD" evidence="9">
    <location>
        <begin position="301"/>
        <end position="342"/>
    </location>
</feature>
<dbReference type="GO" id="GO:0000398">
    <property type="term" value="P:mRNA splicing, via spliceosome"/>
    <property type="evidence" value="ECO:0007669"/>
    <property type="project" value="InterPro"/>
</dbReference>
<dbReference type="InterPro" id="IPR001680">
    <property type="entry name" value="WD40_rpt"/>
</dbReference>
<evidence type="ECO:0000256" key="9">
    <source>
        <dbReference type="PROSITE-ProRule" id="PRU00221"/>
    </source>
</evidence>
<dbReference type="PRINTS" id="PR00320">
    <property type="entry name" value="GPROTEINBRPT"/>
</dbReference>
<dbReference type="Pfam" id="PF00400">
    <property type="entry name" value="WD40"/>
    <property type="match status" value="4"/>
</dbReference>
<dbReference type="GO" id="GO:0003729">
    <property type="term" value="F:mRNA binding"/>
    <property type="evidence" value="ECO:0007669"/>
    <property type="project" value="TreeGrafter"/>
</dbReference>
<dbReference type="InterPro" id="IPR032847">
    <property type="entry name" value="PRPF17"/>
</dbReference>
<keyword evidence="7" id="KW-0539">Nucleus</keyword>
<evidence type="ECO:0000256" key="1">
    <source>
        <dbReference type="ARBA" id="ARBA00004123"/>
    </source>
</evidence>
<evidence type="ECO:0000256" key="5">
    <source>
        <dbReference type="ARBA" id="ARBA00022737"/>
    </source>
</evidence>
<dbReference type="InterPro" id="IPR036322">
    <property type="entry name" value="WD40_repeat_dom_sf"/>
</dbReference>
<evidence type="ECO:0000256" key="10">
    <source>
        <dbReference type="SAM" id="MobiDB-lite"/>
    </source>
</evidence>
<proteinExistence type="predicted"/>
<dbReference type="InterPro" id="IPR020472">
    <property type="entry name" value="WD40_PAC1"/>
</dbReference>
<dbReference type="PROSITE" id="PS50294">
    <property type="entry name" value="WD_REPEATS_REGION"/>
    <property type="match status" value="3"/>
</dbReference>
<keyword evidence="2 9" id="KW-0853">WD repeat</keyword>
<dbReference type="InterPro" id="IPR015943">
    <property type="entry name" value="WD40/YVTN_repeat-like_dom_sf"/>
</dbReference>
<reference evidence="11 12" key="1">
    <citation type="journal article" date="2019" name="Sci. Rep.">
        <title>Comparative genomics of chytrid fungi reveal insights into the obligate biotrophic and pathogenic lifestyle of Synchytrium endobioticum.</title>
        <authorList>
            <person name="van de Vossenberg B.T.L.H."/>
            <person name="Warris S."/>
            <person name="Nguyen H.D.T."/>
            <person name="van Gent-Pelzer M.P.E."/>
            <person name="Joly D.L."/>
            <person name="van de Geest H.C."/>
            <person name="Bonants P.J.M."/>
            <person name="Smith D.S."/>
            <person name="Levesque C.A."/>
            <person name="van der Lee T.A.J."/>
        </authorList>
    </citation>
    <scope>NUCLEOTIDE SEQUENCE [LARGE SCALE GENOMIC DNA]</scope>
    <source>
        <strain evidence="11 12">CBS 675.73</strain>
    </source>
</reference>
<dbReference type="SUPFAM" id="SSF50978">
    <property type="entry name" value="WD40 repeat-like"/>
    <property type="match status" value="1"/>
</dbReference>
<dbReference type="SMART" id="SM00320">
    <property type="entry name" value="WD40"/>
    <property type="match status" value="6"/>
</dbReference>
<feature type="repeat" description="WD" evidence="9">
    <location>
        <begin position="387"/>
        <end position="419"/>
    </location>
</feature>
<name>A0A507FIS0_9FUNG</name>
<gene>
    <name evidence="11" type="ORF">CcCBS67573_g02543</name>
</gene>